<dbReference type="Proteomes" id="UP000000866">
    <property type="component" value="Segment"/>
</dbReference>
<dbReference type="RefSeq" id="YP_227383.1">
    <property type="nucleotide sequence ID" value="NC_006966.1"/>
</dbReference>
<accession>Q08FZ4</accession>
<dbReference type="EMBL" id="AY689436">
    <property type="protein sequence ID" value="ABI99163.1"/>
    <property type="molecule type" value="Genomic_DNA"/>
</dbReference>
<dbReference type="GO" id="GO:0005576">
    <property type="term" value="C:extracellular region"/>
    <property type="evidence" value="ECO:0007669"/>
    <property type="project" value="UniProtKB-SubCell"/>
</dbReference>
<organism evidence="4 5">
    <name type="scientific">Deerpox virus (strain Mule deer/United States/W-848-83/1983)</name>
    <name type="common">DPV</name>
    <dbReference type="NCBI Taxonomy" id="305674"/>
    <lineage>
        <taxon>Viruses</taxon>
        <taxon>Varidnaviria</taxon>
        <taxon>Bamfordvirae</taxon>
        <taxon>Nucleocytoviricota</taxon>
        <taxon>Pokkesviricetes</taxon>
        <taxon>Chitovirales</taxon>
        <taxon>Poxviridae</taxon>
        <taxon>Chordopoxvirinae</taxon>
        <taxon>Cervidpoxvirus</taxon>
        <taxon>Cervidpoxvirus muledeerpox</taxon>
        <taxon>Mule deerpox virus</taxon>
    </lineage>
</organism>
<dbReference type="PROSITE" id="PS00270">
    <property type="entry name" value="ENDOTHELIN"/>
    <property type="match status" value="1"/>
</dbReference>
<dbReference type="KEGG" id="vg:3346322"/>
<evidence type="ECO:0000259" key="3">
    <source>
        <dbReference type="SMART" id="SM00272"/>
    </source>
</evidence>
<feature type="domain" description="Endothelin-like toxin" evidence="3">
    <location>
        <begin position="48"/>
        <end position="69"/>
    </location>
</feature>
<evidence type="ECO:0000256" key="1">
    <source>
        <dbReference type="ARBA" id="ARBA00004613"/>
    </source>
</evidence>
<evidence type="ECO:0000256" key="2">
    <source>
        <dbReference type="ARBA" id="ARBA00022525"/>
    </source>
</evidence>
<dbReference type="OrthoDB" id="41258at10239"/>
<keyword evidence="5" id="KW-1185">Reference proteome</keyword>
<comment type="subcellular location">
    <subcellularLocation>
        <location evidence="1">Secreted</location>
    </subcellularLocation>
</comment>
<gene>
    <name evidence="4" type="ORF">DpV83gp006</name>
</gene>
<name>Q08FZ4_DPV83</name>
<organismHost>
    <name type="scientific">Odocoileus hemionus</name>
    <name type="common">Mule deer</name>
    <name type="synonym">Cervus hemionus</name>
    <dbReference type="NCBI Taxonomy" id="9872"/>
</organismHost>
<dbReference type="GO" id="GO:0019229">
    <property type="term" value="P:regulation of vasoconstriction"/>
    <property type="evidence" value="ECO:0007669"/>
    <property type="project" value="InterPro"/>
</dbReference>
<protein>
    <submittedName>
        <fullName evidence="4">Endothelin</fullName>
    </submittedName>
</protein>
<dbReference type="InterPro" id="IPR019764">
    <property type="entry name" value="Endothelin_toxin_CS"/>
</dbReference>
<reference evidence="4 5" key="1">
    <citation type="journal article" date="2005" name="J. Virol.">
        <title>Genome of deerpox virus.</title>
        <authorList>
            <person name="Afonso C.L."/>
            <person name="Delhon G."/>
            <person name="Tulman E.R."/>
            <person name="Lu Z."/>
            <person name="Zsak A."/>
            <person name="Becerra V.M."/>
            <person name="Zsak L."/>
            <person name="Kutish G.F."/>
            <person name="Rock D.L."/>
        </authorList>
    </citation>
    <scope>NUCLEOTIDE SEQUENCE [LARGE SCALE GENOMIC DNA]</scope>
    <source>
        <strain evidence="5">Mule deer/United States/W-848-83/1983</strain>
    </source>
</reference>
<dbReference type="Pfam" id="PF00322">
    <property type="entry name" value="Endothelin"/>
    <property type="match status" value="1"/>
</dbReference>
<evidence type="ECO:0000313" key="5">
    <source>
        <dbReference type="Proteomes" id="UP000000866"/>
    </source>
</evidence>
<proteinExistence type="predicted"/>
<keyword evidence="2" id="KW-0964">Secreted</keyword>
<dbReference type="InterPro" id="IPR001928">
    <property type="entry name" value="Endothln-like_toxin"/>
</dbReference>
<sequence>MDSKILPIILLTSSIMLCCCENDESYISSIDDNINKPDSNIPHKRTKRCYCDTHDDKECMNFCELDIIW</sequence>
<dbReference type="GeneID" id="3346322"/>
<evidence type="ECO:0000313" key="4">
    <source>
        <dbReference type="EMBL" id="ABI99163.1"/>
    </source>
</evidence>
<dbReference type="SMART" id="SM00272">
    <property type="entry name" value="END"/>
    <property type="match status" value="1"/>
</dbReference>